<evidence type="ECO:0000313" key="14">
    <source>
        <dbReference type="Proteomes" id="UP000698335"/>
    </source>
</evidence>
<dbReference type="PANTHER" id="PTHR43394:SF1">
    <property type="entry name" value="ATP-BINDING CASSETTE SUB-FAMILY B MEMBER 10, MITOCHONDRIAL"/>
    <property type="match status" value="1"/>
</dbReference>
<sequence>MPKVSQEHRDQDKAGRAAITLLAAYIKGRTILAQFFTVLSALLAFVPYLALVWLGDIFIASQQGNQPLDVEKVDRIVMLLMTAFMLKLMFYLLSLTITHFADMKLRFIIRSAIVDRLSRVPLAWFSKTGSGKIRNAVQDDTKTVHTVIAHAPVDLINGVLTPAVLLVFMLVVNWRLALIGIATIPFYVVLYGSSMKDMGPKTAEMNNNLASVSATMVELVSGIKVIKAFGKSGESYHNYEKAAQAFADSYWEWCAPMIGRCSVAAEFVSIPVLLLVNLGGGAMVYAAGLATLPQILACTLIALVLPNAMMSVANITWSYQLAGSAAIRLVELMDTSSLEEPTHPQKPSDDHRVVVKDVTYSYGETQALKGVNLTLEPGTLTALIGPSGSGKSTLAQLIARFDDPSEGSITLGGIDIRSLSADDLYRNVSFVLQDAMLLNTSIRRNISLSKPQASLEEVRAAAKAAQIDAFIMSLPKGYDSIIGTDCELSGGEAQRLSIARALLIDAPILIMDESTAFADPDSEVEIQRALSGLIEGRTVLVIAHRLNSVIGAHQIAVMDEGKIVAVGTHETLLNNKQYRALLEQSGFDAAGIAEEKGGRHE</sequence>
<keyword evidence="6 13" id="KW-0067">ATP-binding</keyword>
<reference evidence="13" key="1">
    <citation type="submission" date="2020-04" db="EMBL/GenBank/DDBJ databases">
        <title>Deep metagenomics examines the oral microbiome during advanced dental caries in children, revealing novel taxa and co-occurrences with host molecules.</title>
        <authorList>
            <person name="Baker J.L."/>
            <person name="Morton J.T."/>
            <person name="Dinis M."/>
            <person name="Alvarez R."/>
            <person name="Tran N.C."/>
            <person name="Knight R."/>
            <person name="Edlund A."/>
        </authorList>
    </citation>
    <scope>NUCLEOTIDE SEQUENCE</scope>
    <source>
        <strain evidence="13">JCVI_38_bin.5</strain>
    </source>
</reference>
<dbReference type="RefSeq" id="WP_315534625.1">
    <property type="nucleotide sequence ID" value="NZ_CAUUKP010000034.1"/>
</dbReference>
<keyword evidence="4 10" id="KW-0812">Transmembrane</keyword>
<keyword evidence="3" id="KW-1003">Cell membrane</keyword>
<dbReference type="Pfam" id="PF00005">
    <property type="entry name" value="ABC_tran"/>
    <property type="match status" value="1"/>
</dbReference>
<comment type="similarity">
    <text evidence="9">Belongs to the ABC transporter superfamily. Siderophore-Fe(3+) uptake transporter (SIUT) (TC 3.A.1.21) family.</text>
</comment>
<dbReference type="EMBL" id="JABZGW010000043">
    <property type="protein sequence ID" value="MBF4807416.1"/>
    <property type="molecule type" value="Genomic_DNA"/>
</dbReference>
<keyword evidence="8 10" id="KW-0472">Membrane</keyword>
<evidence type="ECO:0000259" key="11">
    <source>
        <dbReference type="PROSITE" id="PS50893"/>
    </source>
</evidence>
<name>A0A930VVN4_9ACTN</name>
<protein>
    <submittedName>
        <fullName evidence="13">ABC transporter ATP-binding protein</fullName>
    </submittedName>
</protein>
<keyword evidence="2" id="KW-0813">Transport</keyword>
<dbReference type="GO" id="GO:0005886">
    <property type="term" value="C:plasma membrane"/>
    <property type="evidence" value="ECO:0007669"/>
    <property type="project" value="UniProtKB-SubCell"/>
</dbReference>
<dbReference type="PROSITE" id="PS00211">
    <property type="entry name" value="ABC_TRANSPORTER_1"/>
    <property type="match status" value="1"/>
</dbReference>
<dbReference type="InterPro" id="IPR011527">
    <property type="entry name" value="ABC1_TM_dom"/>
</dbReference>
<dbReference type="FunFam" id="3.40.50.300:FF:000221">
    <property type="entry name" value="Multidrug ABC transporter ATP-binding protein"/>
    <property type="match status" value="1"/>
</dbReference>
<dbReference type="PANTHER" id="PTHR43394">
    <property type="entry name" value="ATP-DEPENDENT PERMEASE MDL1, MITOCHONDRIAL"/>
    <property type="match status" value="1"/>
</dbReference>
<dbReference type="Proteomes" id="UP000698335">
    <property type="component" value="Unassembled WGS sequence"/>
</dbReference>
<evidence type="ECO:0000256" key="4">
    <source>
        <dbReference type="ARBA" id="ARBA00022692"/>
    </source>
</evidence>
<dbReference type="GO" id="GO:0005524">
    <property type="term" value="F:ATP binding"/>
    <property type="evidence" value="ECO:0007669"/>
    <property type="project" value="UniProtKB-KW"/>
</dbReference>
<dbReference type="Pfam" id="PF00664">
    <property type="entry name" value="ABC_membrane"/>
    <property type="match status" value="1"/>
</dbReference>
<evidence type="ECO:0000256" key="8">
    <source>
        <dbReference type="ARBA" id="ARBA00023136"/>
    </source>
</evidence>
<dbReference type="InterPro" id="IPR017871">
    <property type="entry name" value="ABC_transporter-like_CS"/>
</dbReference>
<dbReference type="InterPro" id="IPR003593">
    <property type="entry name" value="AAA+_ATPase"/>
</dbReference>
<organism evidence="13 14">
    <name type="scientific">Lancefieldella rimae</name>
    <dbReference type="NCBI Taxonomy" id="1383"/>
    <lineage>
        <taxon>Bacteria</taxon>
        <taxon>Bacillati</taxon>
        <taxon>Actinomycetota</taxon>
        <taxon>Coriobacteriia</taxon>
        <taxon>Coriobacteriales</taxon>
        <taxon>Atopobiaceae</taxon>
        <taxon>Lancefieldella</taxon>
    </lineage>
</organism>
<accession>A0A930VVN4</accession>
<comment type="caution">
    <text evidence="13">The sequence shown here is derived from an EMBL/GenBank/DDBJ whole genome shotgun (WGS) entry which is preliminary data.</text>
</comment>
<evidence type="ECO:0000256" key="5">
    <source>
        <dbReference type="ARBA" id="ARBA00022741"/>
    </source>
</evidence>
<feature type="transmembrane region" description="Helical" evidence="10">
    <location>
        <begin position="76"/>
        <end position="97"/>
    </location>
</feature>
<feature type="transmembrane region" description="Helical" evidence="10">
    <location>
        <begin position="163"/>
        <end position="191"/>
    </location>
</feature>
<keyword evidence="5" id="KW-0547">Nucleotide-binding</keyword>
<dbReference type="PROSITE" id="PS50929">
    <property type="entry name" value="ABC_TM1F"/>
    <property type="match status" value="1"/>
</dbReference>
<evidence type="ECO:0000256" key="9">
    <source>
        <dbReference type="ARBA" id="ARBA00023455"/>
    </source>
</evidence>
<dbReference type="AlphaFoldDB" id="A0A930VVN4"/>
<dbReference type="InterPro" id="IPR027417">
    <property type="entry name" value="P-loop_NTPase"/>
</dbReference>
<dbReference type="SMART" id="SM00382">
    <property type="entry name" value="AAA"/>
    <property type="match status" value="1"/>
</dbReference>
<comment type="subcellular location">
    <subcellularLocation>
        <location evidence="1">Cell inner membrane</location>
        <topology evidence="1">Multi-pass membrane protein</topology>
    </subcellularLocation>
</comment>
<keyword evidence="7 10" id="KW-1133">Transmembrane helix</keyword>
<dbReference type="SUPFAM" id="SSF52540">
    <property type="entry name" value="P-loop containing nucleoside triphosphate hydrolases"/>
    <property type="match status" value="1"/>
</dbReference>
<evidence type="ECO:0000256" key="6">
    <source>
        <dbReference type="ARBA" id="ARBA00022840"/>
    </source>
</evidence>
<dbReference type="InterPro" id="IPR003439">
    <property type="entry name" value="ABC_transporter-like_ATP-bd"/>
</dbReference>
<evidence type="ECO:0000256" key="2">
    <source>
        <dbReference type="ARBA" id="ARBA00022448"/>
    </source>
</evidence>
<proteinExistence type="inferred from homology"/>
<dbReference type="CDD" id="cd07346">
    <property type="entry name" value="ABC_6TM_exporters"/>
    <property type="match status" value="1"/>
</dbReference>
<evidence type="ECO:0000259" key="12">
    <source>
        <dbReference type="PROSITE" id="PS50929"/>
    </source>
</evidence>
<feature type="domain" description="ABC transporter" evidence="11">
    <location>
        <begin position="353"/>
        <end position="585"/>
    </location>
</feature>
<dbReference type="SUPFAM" id="SSF90123">
    <property type="entry name" value="ABC transporter transmembrane region"/>
    <property type="match status" value="1"/>
</dbReference>
<evidence type="ECO:0000256" key="10">
    <source>
        <dbReference type="SAM" id="Phobius"/>
    </source>
</evidence>
<dbReference type="Gene3D" id="3.40.50.300">
    <property type="entry name" value="P-loop containing nucleotide triphosphate hydrolases"/>
    <property type="match status" value="1"/>
</dbReference>
<feature type="domain" description="ABC transmembrane type-1" evidence="12">
    <location>
        <begin position="35"/>
        <end position="251"/>
    </location>
</feature>
<dbReference type="InterPro" id="IPR036640">
    <property type="entry name" value="ABC1_TM_sf"/>
</dbReference>
<dbReference type="GO" id="GO:0016887">
    <property type="term" value="F:ATP hydrolysis activity"/>
    <property type="evidence" value="ECO:0007669"/>
    <property type="project" value="InterPro"/>
</dbReference>
<dbReference type="GO" id="GO:0015421">
    <property type="term" value="F:ABC-type oligopeptide transporter activity"/>
    <property type="evidence" value="ECO:0007669"/>
    <property type="project" value="TreeGrafter"/>
</dbReference>
<evidence type="ECO:0000256" key="3">
    <source>
        <dbReference type="ARBA" id="ARBA00022475"/>
    </source>
</evidence>
<evidence type="ECO:0000256" key="1">
    <source>
        <dbReference type="ARBA" id="ARBA00004429"/>
    </source>
</evidence>
<dbReference type="Gene3D" id="1.20.1560.10">
    <property type="entry name" value="ABC transporter type 1, transmembrane domain"/>
    <property type="match status" value="1"/>
</dbReference>
<dbReference type="PROSITE" id="PS50893">
    <property type="entry name" value="ABC_TRANSPORTER_2"/>
    <property type="match status" value="1"/>
</dbReference>
<gene>
    <name evidence="13" type="ORF">HXK26_01785</name>
</gene>
<evidence type="ECO:0000313" key="13">
    <source>
        <dbReference type="EMBL" id="MBF4807416.1"/>
    </source>
</evidence>
<evidence type="ECO:0000256" key="7">
    <source>
        <dbReference type="ARBA" id="ARBA00022989"/>
    </source>
</evidence>
<feature type="transmembrane region" description="Helical" evidence="10">
    <location>
        <begin position="31"/>
        <end position="55"/>
    </location>
</feature>
<dbReference type="InterPro" id="IPR039421">
    <property type="entry name" value="Type_1_exporter"/>
</dbReference>